<keyword evidence="3" id="KW-1185">Reference proteome</keyword>
<dbReference type="Proteomes" id="UP000288669">
    <property type="component" value="Unassembled WGS sequence"/>
</dbReference>
<sequence length="496" mass="56731">MKENKIKLEQREKQDTTNNRSMNQGDLQKELEKNIKDLYLMVLKGTMKKFIYANFVKDIKSQKKQNSKRQFLFSSKEETNYQEIKSRLTNEQINKSWEYADQYVKEFFWEKYKNTLIDAQKMSGITKYFEKTKDEFIKKQTKSYVEIFKSKIFRRRLEKKQVVLKKLIKEAENKVTQEFTHSFDAIQNMRIFDGRSFQENKPLSSLLGLGYKKRNKGLSKEILESNSSIELGQLKAQSDEKVLITQAPSIIEEKVLADSKVPPLPVQEVVQEGKIPPAPPLPVQEVAQEGEIPPAPSLPVQGVAQEGKIPPAPRLPVQGVAQEGKIPPPPPMMPAIEALPDRGESLKPLKATRVQANGQLGMMLADQLKNMQSNLKQTAIETKSVEQLSPMDALISQLKTGQVKLKTVVADAKTVNNGKAKEIDWRKGLKKTSNSSKIYQKDDSIVPDQKKEIEQLKETSTRINQVKSLHKHRESATFEQRLTDKSETQKNHKIER</sequence>
<organism evidence="2 3">
    <name type="scientific">Vagococcus entomophilus</name>
    <dbReference type="NCBI Taxonomy" id="1160095"/>
    <lineage>
        <taxon>Bacteria</taxon>
        <taxon>Bacillati</taxon>
        <taxon>Bacillota</taxon>
        <taxon>Bacilli</taxon>
        <taxon>Lactobacillales</taxon>
        <taxon>Enterococcaceae</taxon>
        <taxon>Vagococcus</taxon>
    </lineage>
</organism>
<reference evidence="2 3" key="1">
    <citation type="submission" date="2017-05" db="EMBL/GenBank/DDBJ databases">
        <title>Vagococcus spp. assemblies.</title>
        <authorList>
            <person name="Gulvik C.A."/>
        </authorList>
    </citation>
    <scope>NUCLEOTIDE SEQUENCE [LARGE SCALE GENOMIC DNA]</scope>
    <source>
        <strain evidence="2 3">DSM 24756</strain>
    </source>
</reference>
<protein>
    <submittedName>
        <fullName evidence="2">Uncharacterized protein</fullName>
    </submittedName>
</protein>
<feature type="region of interest" description="Disordered" evidence="1">
    <location>
        <begin position="466"/>
        <end position="496"/>
    </location>
</feature>
<accession>A0A430AG66</accession>
<dbReference type="RefSeq" id="WP_126823995.1">
    <property type="nucleotide sequence ID" value="NZ_JBHLWU010000002.1"/>
</dbReference>
<evidence type="ECO:0000256" key="1">
    <source>
        <dbReference type="SAM" id="MobiDB-lite"/>
    </source>
</evidence>
<feature type="compositionally biased region" description="Basic and acidic residues" evidence="1">
    <location>
        <begin position="1"/>
        <end position="15"/>
    </location>
</feature>
<dbReference type="EMBL" id="NGJZ01000002">
    <property type="protein sequence ID" value="RSU06909.1"/>
    <property type="molecule type" value="Genomic_DNA"/>
</dbReference>
<evidence type="ECO:0000313" key="3">
    <source>
        <dbReference type="Proteomes" id="UP000288669"/>
    </source>
</evidence>
<name>A0A430AG66_9ENTE</name>
<gene>
    <name evidence="2" type="ORF">CBF30_06515</name>
</gene>
<feature type="compositionally biased region" description="Basic and acidic residues" evidence="1">
    <location>
        <begin position="481"/>
        <end position="496"/>
    </location>
</feature>
<evidence type="ECO:0000313" key="2">
    <source>
        <dbReference type="EMBL" id="RSU06909.1"/>
    </source>
</evidence>
<dbReference type="AlphaFoldDB" id="A0A430AG66"/>
<feature type="compositionally biased region" description="Polar residues" evidence="1">
    <location>
        <begin position="16"/>
        <end position="26"/>
    </location>
</feature>
<comment type="caution">
    <text evidence="2">The sequence shown here is derived from an EMBL/GenBank/DDBJ whole genome shotgun (WGS) entry which is preliminary data.</text>
</comment>
<proteinExistence type="predicted"/>
<feature type="region of interest" description="Disordered" evidence="1">
    <location>
        <begin position="1"/>
        <end position="27"/>
    </location>
</feature>